<proteinExistence type="predicted"/>
<gene>
    <name evidence="1" type="ORF">Pfra01_000274900</name>
</gene>
<dbReference type="Proteomes" id="UP001165121">
    <property type="component" value="Unassembled WGS sequence"/>
</dbReference>
<name>A0A9W6WYB3_9STRA</name>
<accession>A0A9W6WYB3</accession>
<keyword evidence="2" id="KW-1185">Reference proteome</keyword>
<protein>
    <submittedName>
        <fullName evidence="1">Unnamed protein product</fullName>
    </submittedName>
</protein>
<dbReference type="EMBL" id="BSXT01000221">
    <property type="protein sequence ID" value="GMF21207.1"/>
    <property type="molecule type" value="Genomic_DNA"/>
</dbReference>
<evidence type="ECO:0000313" key="2">
    <source>
        <dbReference type="Proteomes" id="UP001165121"/>
    </source>
</evidence>
<reference evidence="1" key="1">
    <citation type="submission" date="2023-04" db="EMBL/GenBank/DDBJ databases">
        <title>Phytophthora fragariaefolia NBRC 109709.</title>
        <authorList>
            <person name="Ichikawa N."/>
            <person name="Sato H."/>
            <person name="Tonouchi N."/>
        </authorList>
    </citation>
    <scope>NUCLEOTIDE SEQUENCE</scope>
    <source>
        <strain evidence="1">NBRC 109709</strain>
    </source>
</reference>
<dbReference type="OrthoDB" id="97344at2759"/>
<dbReference type="AlphaFoldDB" id="A0A9W6WYB3"/>
<organism evidence="1 2">
    <name type="scientific">Phytophthora fragariaefolia</name>
    <dbReference type="NCBI Taxonomy" id="1490495"/>
    <lineage>
        <taxon>Eukaryota</taxon>
        <taxon>Sar</taxon>
        <taxon>Stramenopiles</taxon>
        <taxon>Oomycota</taxon>
        <taxon>Peronosporomycetes</taxon>
        <taxon>Peronosporales</taxon>
        <taxon>Peronosporaceae</taxon>
        <taxon>Phytophthora</taxon>
    </lineage>
</organism>
<sequence length="138" mass="15468">MRKSSQPAASSERYNQRSKKIVIQGVQLLFHAEYVTLVLYVESVVPIAFVVFKSVLECLPNVAYYPGGAGTWNIDSVLNVSLFAKNKQKKGFEPSTLTLARLYSTFELAYKNIIKNAHDVPLEMGIPLGLLYELQHFG</sequence>
<evidence type="ECO:0000313" key="1">
    <source>
        <dbReference type="EMBL" id="GMF21207.1"/>
    </source>
</evidence>
<comment type="caution">
    <text evidence="1">The sequence shown here is derived from an EMBL/GenBank/DDBJ whole genome shotgun (WGS) entry which is preliminary data.</text>
</comment>